<dbReference type="Proteomes" id="UP001201812">
    <property type="component" value="Unassembled WGS sequence"/>
</dbReference>
<name>A0AAD4MZF7_9BILA</name>
<accession>A0AAD4MZF7</accession>
<protein>
    <submittedName>
        <fullName evidence="1">Tudor domain containing protein</fullName>
    </submittedName>
</protein>
<comment type="caution">
    <text evidence="1">The sequence shown here is derived from an EMBL/GenBank/DDBJ whole genome shotgun (WGS) entry which is preliminary data.</text>
</comment>
<proteinExistence type="predicted"/>
<dbReference type="AlphaFoldDB" id="A0AAD4MZF7"/>
<reference evidence="1" key="1">
    <citation type="submission" date="2022-01" db="EMBL/GenBank/DDBJ databases">
        <title>Genome Sequence Resource for Two Populations of Ditylenchus destructor, the Migratory Endoparasitic Phytonematode.</title>
        <authorList>
            <person name="Zhang H."/>
            <person name="Lin R."/>
            <person name="Xie B."/>
        </authorList>
    </citation>
    <scope>NUCLEOTIDE SEQUENCE</scope>
    <source>
        <strain evidence="1">BazhouSP</strain>
    </source>
</reference>
<sequence>MSLVNRAQSPITRNQGKRKRFLVLEDFKIHRVRLISPAVCTLAQVISPNCIWFKLLNDVTDQLQYVKPRILNKRVENDVTPDGPNSLKPYDYVMAPLEENIYARARIVCIAQIEGSQVGSRQQVKHFAYAFFIDEGFGVWLDVACLAVMDQEMYTHPWQSLPVALFKAFPGTDISSMDDSQEWSDDKIIAFQRICEEYEYFRVAPVHNSNVALNTYYEYPRAEIYGLPSPDDETGESIGHQFAVEIASFPKTSVKSKARQDLLEEFFDRSQYDAAYTTLMAPGEEVLTNEIIAEIPRWRRRFPKTFDAGLEKKTSKKTVQYDDKQMEIHMDQMQHWNQKYNFDWDPDVGVGTYPTIESPTMDLLVKMGYCKKGSNRIKLNIQWNALKTPHDFFAFPMKPAQEIAALYEEHQTWASNLDSFYADPSNRIPINQRIVRNVMKNRKKVFAIYEWNDEITNSSFRRVQILSIRDPNVADYSKEFCRIRFIDHGGHDIIPLVALLAIHSKHCKAPPMCLQLCLRAIMPQERGTLWSDKSCNLFYRLARSDMPMTCELVNFIPDFQTAGYTEPPRAWPGVANIERMKSQSDKATVEETMFDAKLAYPVHFS</sequence>
<organism evidence="1 2">
    <name type="scientific">Ditylenchus destructor</name>
    <dbReference type="NCBI Taxonomy" id="166010"/>
    <lineage>
        <taxon>Eukaryota</taxon>
        <taxon>Metazoa</taxon>
        <taxon>Ecdysozoa</taxon>
        <taxon>Nematoda</taxon>
        <taxon>Chromadorea</taxon>
        <taxon>Rhabditida</taxon>
        <taxon>Tylenchina</taxon>
        <taxon>Tylenchomorpha</taxon>
        <taxon>Sphaerularioidea</taxon>
        <taxon>Anguinidae</taxon>
        <taxon>Anguininae</taxon>
        <taxon>Ditylenchus</taxon>
    </lineage>
</organism>
<evidence type="ECO:0000313" key="2">
    <source>
        <dbReference type="Proteomes" id="UP001201812"/>
    </source>
</evidence>
<evidence type="ECO:0000313" key="1">
    <source>
        <dbReference type="EMBL" id="KAI1711308.1"/>
    </source>
</evidence>
<dbReference type="EMBL" id="JAKKPZ010000022">
    <property type="protein sequence ID" value="KAI1711308.1"/>
    <property type="molecule type" value="Genomic_DNA"/>
</dbReference>
<dbReference type="SUPFAM" id="SSF63748">
    <property type="entry name" value="Tudor/PWWP/MBT"/>
    <property type="match status" value="2"/>
</dbReference>
<dbReference type="Gene3D" id="2.40.50.90">
    <property type="match status" value="1"/>
</dbReference>
<dbReference type="InterPro" id="IPR035437">
    <property type="entry name" value="SNase_OB-fold_sf"/>
</dbReference>
<gene>
    <name evidence="1" type="ORF">DdX_10183</name>
</gene>
<keyword evidence="2" id="KW-1185">Reference proteome</keyword>